<evidence type="ECO:0000256" key="2">
    <source>
        <dbReference type="SAM" id="MobiDB-lite"/>
    </source>
</evidence>
<feature type="coiled-coil region" evidence="1">
    <location>
        <begin position="133"/>
        <end position="192"/>
    </location>
</feature>
<dbReference type="InterPro" id="IPR010820">
    <property type="entry name" value="DUF1421"/>
</dbReference>
<evidence type="ECO:0000313" key="5">
    <source>
        <dbReference type="Proteomes" id="UP001279734"/>
    </source>
</evidence>
<reference evidence="4" key="1">
    <citation type="submission" date="2023-05" db="EMBL/GenBank/DDBJ databases">
        <title>Nepenthes gracilis genome sequencing.</title>
        <authorList>
            <person name="Fukushima K."/>
        </authorList>
    </citation>
    <scope>NUCLEOTIDE SEQUENCE</scope>
    <source>
        <strain evidence="4">SING2019-196</strain>
    </source>
</reference>
<dbReference type="PANTHER" id="PTHR31805:SF14">
    <property type="entry name" value="RECEPTOR-LIKE KINASE, PUTATIVE (DUF1421)-RELATED"/>
    <property type="match status" value="1"/>
</dbReference>
<feature type="compositionally biased region" description="Basic and acidic residues" evidence="2">
    <location>
        <begin position="1"/>
        <end position="11"/>
    </location>
</feature>
<feature type="compositionally biased region" description="Polar residues" evidence="2">
    <location>
        <begin position="369"/>
        <end position="384"/>
    </location>
</feature>
<accession>A0AAD3Y024</accession>
<feature type="compositionally biased region" description="Low complexity" evidence="2">
    <location>
        <begin position="427"/>
        <end position="436"/>
    </location>
</feature>
<feature type="region of interest" description="Disordered" evidence="2">
    <location>
        <begin position="1"/>
        <end position="45"/>
    </location>
</feature>
<sequence>MNASKFMDKQIMDLSQSKGSNDFMDLTNPQDEGESQSETEGREKKEEILLSYDFQPIRPIGVSSSYSGSAVNSSNHIVNSTARNSADKSYGYLDSHGADKVFLVKSQNNNEIEIVSEIDRTVKKHFDNLLHSLDGLSARLTQLESRMSHLENSIDDLKLSIGNNHGSTDGKMRQLENIFREVQTVVQNLKDKQELEAQTHLSKLEISKAEKTPEYQSNTHVDPIQLAASAPQQSNQEFPVALQQLPTLPPFNAPPPPPPQQTYNPPIQLPSPQFPQGQIPSVPQRASFFPPPSQTQEAASQPYQMPPPQQRQPPPASQHQQFQPAPSPPYVQPPQQHTAVATINHPPQLHPPPMGHHEEEGPYIIPSQGYLSNPQQHSQTSTGAPKQFYTAPSHMYEPSSGRSGSGLTSAYVAPPESSEPYNAYNGSPSRYGSSSSVKPQSHMSGSGSHYPQIPTARVLPQAIPTASPISSGSGSGGTGNRVPIDDVVDKVTGMGFPREHVRATVRKLIENGQAVDLNVVLDRLMNGGQVPPQRG</sequence>
<feature type="domain" description="DUF1421" evidence="3">
    <location>
        <begin position="484"/>
        <end position="528"/>
    </location>
</feature>
<comment type="caution">
    <text evidence="4">The sequence shown here is derived from an EMBL/GenBank/DDBJ whole genome shotgun (WGS) entry which is preliminary data.</text>
</comment>
<feature type="compositionally biased region" description="Pro residues" evidence="2">
    <location>
        <begin position="304"/>
        <end position="316"/>
    </location>
</feature>
<dbReference type="Proteomes" id="UP001279734">
    <property type="component" value="Unassembled WGS sequence"/>
</dbReference>
<proteinExistence type="predicted"/>
<dbReference type="PANTHER" id="PTHR31805">
    <property type="entry name" value="RECEPTOR-LIKE KINASE, PUTATIVE (DUF1421)-RELATED"/>
    <property type="match status" value="1"/>
</dbReference>
<name>A0AAD3Y024_NEPGR</name>
<gene>
    <name evidence="4" type="ORF">Nepgr_026065</name>
</gene>
<feature type="compositionally biased region" description="Pro residues" evidence="2">
    <location>
        <begin position="247"/>
        <end position="260"/>
    </location>
</feature>
<feature type="region of interest" description="Disordered" evidence="2">
    <location>
        <begin position="246"/>
        <end position="453"/>
    </location>
</feature>
<feature type="compositionally biased region" description="Polar residues" evidence="2">
    <location>
        <begin position="437"/>
        <end position="449"/>
    </location>
</feature>
<keyword evidence="5" id="KW-1185">Reference proteome</keyword>
<dbReference type="AlphaFoldDB" id="A0AAD3Y024"/>
<evidence type="ECO:0000313" key="4">
    <source>
        <dbReference type="EMBL" id="GMH24222.1"/>
    </source>
</evidence>
<keyword evidence="1" id="KW-0175">Coiled coil</keyword>
<evidence type="ECO:0000259" key="3">
    <source>
        <dbReference type="Pfam" id="PF07223"/>
    </source>
</evidence>
<protein>
    <recommendedName>
        <fullName evidence="3">DUF1421 domain-containing protein</fullName>
    </recommendedName>
</protein>
<evidence type="ECO:0000256" key="1">
    <source>
        <dbReference type="SAM" id="Coils"/>
    </source>
</evidence>
<dbReference type="Pfam" id="PF07223">
    <property type="entry name" value="DUF1421"/>
    <property type="match status" value="1"/>
</dbReference>
<dbReference type="EMBL" id="BSYO01000027">
    <property type="protein sequence ID" value="GMH24222.1"/>
    <property type="molecule type" value="Genomic_DNA"/>
</dbReference>
<organism evidence="4 5">
    <name type="scientific">Nepenthes gracilis</name>
    <name type="common">Slender pitcher plant</name>
    <dbReference type="NCBI Taxonomy" id="150966"/>
    <lineage>
        <taxon>Eukaryota</taxon>
        <taxon>Viridiplantae</taxon>
        <taxon>Streptophyta</taxon>
        <taxon>Embryophyta</taxon>
        <taxon>Tracheophyta</taxon>
        <taxon>Spermatophyta</taxon>
        <taxon>Magnoliopsida</taxon>
        <taxon>eudicotyledons</taxon>
        <taxon>Gunneridae</taxon>
        <taxon>Pentapetalae</taxon>
        <taxon>Caryophyllales</taxon>
        <taxon>Nepenthaceae</taxon>
        <taxon>Nepenthes</taxon>
    </lineage>
</organism>